<accession>A0AAD6SCZ5</accession>
<gene>
    <name evidence="1" type="ORF">C8F04DRAFT_1131722</name>
</gene>
<organism evidence="1 2">
    <name type="scientific">Mycena alexandri</name>
    <dbReference type="NCBI Taxonomy" id="1745969"/>
    <lineage>
        <taxon>Eukaryota</taxon>
        <taxon>Fungi</taxon>
        <taxon>Dikarya</taxon>
        <taxon>Basidiomycota</taxon>
        <taxon>Agaricomycotina</taxon>
        <taxon>Agaricomycetes</taxon>
        <taxon>Agaricomycetidae</taxon>
        <taxon>Agaricales</taxon>
        <taxon>Marasmiineae</taxon>
        <taxon>Mycenaceae</taxon>
        <taxon>Mycena</taxon>
    </lineage>
</organism>
<dbReference type="SUPFAM" id="SSF52047">
    <property type="entry name" value="RNI-like"/>
    <property type="match status" value="1"/>
</dbReference>
<proteinExistence type="predicted"/>
<dbReference type="Gene3D" id="3.80.10.10">
    <property type="entry name" value="Ribonuclease Inhibitor"/>
    <property type="match status" value="1"/>
</dbReference>
<evidence type="ECO:0008006" key="3">
    <source>
        <dbReference type="Google" id="ProtNLM"/>
    </source>
</evidence>
<reference evidence="1" key="1">
    <citation type="submission" date="2023-03" db="EMBL/GenBank/DDBJ databases">
        <title>Massive genome expansion in bonnet fungi (Mycena s.s.) driven by repeated elements and novel gene families across ecological guilds.</title>
        <authorList>
            <consortium name="Lawrence Berkeley National Laboratory"/>
            <person name="Harder C.B."/>
            <person name="Miyauchi S."/>
            <person name="Viragh M."/>
            <person name="Kuo A."/>
            <person name="Thoen E."/>
            <person name="Andreopoulos B."/>
            <person name="Lu D."/>
            <person name="Skrede I."/>
            <person name="Drula E."/>
            <person name="Henrissat B."/>
            <person name="Morin E."/>
            <person name="Kohler A."/>
            <person name="Barry K."/>
            <person name="LaButti K."/>
            <person name="Morin E."/>
            <person name="Salamov A."/>
            <person name="Lipzen A."/>
            <person name="Mereny Z."/>
            <person name="Hegedus B."/>
            <person name="Baldrian P."/>
            <person name="Stursova M."/>
            <person name="Weitz H."/>
            <person name="Taylor A."/>
            <person name="Grigoriev I.V."/>
            <person name="Nagy L.G."/>
            <person name="Martin F."/>
            <person name="Kauserud H."/>
        </authorList>
    </citation>
    <scope>NUCLEOTIDE SEQUENCE</scope>
    <source>
        <strain evidence="1">CBHHK200</strain>
    </source>
</reference>
<dbReference type="Proteomes" id="UP001218188">
    <property type="component" value="Unassembled WGS sequence"/>
</dbReference>
<dbReference type="InterPro" id="IPR032675">
    <property type="entry name" value="LRR_dom_sf"/>
</dbReference>
<protein>
    <recommendedName>
        <fullName evidence="3">F-box domain-containing protein</fullName>
    </recommendedName>
</protein>
<keyword evidence="2" id="KW-1185">Reference proteome</keyword>
<dbReference type="EMBL" id="JARJCM010000171">
    <property type="protein sequence ID" value="KAJ7024371.1"/>
    <property type="molecule type" value="Genomic_DNA"/>
</dbReference>
<evidence type="ECO:0000313" key="1">
    <source>
        <dbReference type="EMBL" id="KAJ7024371.1"/>
    </source>
</evidence>
<sequence>MSLPIQLPTELYDAILEQIPSQQTILSLTRALPYAPISIHYLFERITITHREQAILLTRRLLKPDGADVSLYVQEFSLHNEWTVDAELIINLLRKLPKLRSLSLCVGTNFSPEHLKTVFQKPLPQLQYLSLRFRPYVQRATYQQFLSGSYFDSTLACLAEWPACDLPTLSIIQEPMDPAQAPKIAFAQPLVFFRLDSHLSNLAQSAYLSSLTSMRLRIPARPVAGPLTSSPFSLPSVELLDLSTCNVFGAELTDTILARLTKLKHLILDSGSLLRGEYHAEDWAVLGKGCALAGVKRTKERERKLRQARLETVPVEARERRPRRGRRGVSTATISLRKSPARESRVIGVIDTPAATALRKIRLYPASPSLRSFATTLPPSVPAEKHSEIREQFEKGWSEGLAQLVEVRSRLYQSFRLGSTIMKFTDVDESDGSDEGLDGLVEVNDWEDEVAIKAPVLCLVGPGRSEAHEAGCAHSVAWTVWKDS</sequence>
<evidence type="ECO:0000313" key="2">
    <source>
        <dbReference type="Proteomes" id="UP001218188"/>
    </source>
</evidence>
<name>A0AAD6SCZ5_9AGAR</name>
<comment type="caution">
    <text evidence="1">The sequence shown here is derived from an EMBL/GenBank/DDBJ whole genome shotgun (WGS) entry which is preliminary data.</text>
</comment>
<dbReference type="AlphaFoldDB" id="A0AAD6SCZ5"/>